<sequence>MKNTCPKCGTAYNVSASVIGRKFTCKNCGTPVVVTEEGLDYQNAPAKIPATASAPAPVAASGGAFDFDATEADERKSSRGAKASRPSKERPRDEEEPPRDTKKRRKYEDDEEDDIPARKPRRTGSEKNFVKDFLFFKEFVAPLFVKLIFWLSVFAIFIGAGIYAVIALMSGSGTLILLTLGSLILGIPLALFVVRVYCELILLGFATYDRLGEIKSLLEKNNNPPAPPAP</sequence>
<protein>
    <submittedName>
        <fullName evidence="3">: DUF4282</fullName>
    </submittedName>
</protein>
<keyword evidence="2" id="KW-1133">Transmembrane helix</keyword>
<dbReference type="RefSeq" id="WP_162669634.1">
    <property type="nucleotide sequence ID" value="NZ_LR593886.1"/>
</dbReference>
<dbReference type="Pfam" id="PF14110">
    <property type="entry name" value="DUF4282"/>
    <property type="match status" value="1"/>
</dbReference>
<evidence type="ECO:0000313" key="3">
    <source>
        <dbReference type="EMBL" id="VTR95184.1"/>
    </source>
</evidence>
<dbReference type="Gene3D" id="2.20.28.160">
    <property type="match status" value="1"/>
</dbReference>
<accession>A0A6P2D524</accession>
<dbReference type="KEGG" id="gms:SOIL9_25300"/>
<evidence type="ECO:0000256" key="1">
    <source>
        <dbReference type="SAM" id="MobiDB-lite"/>
    </source>
</evidence>
<gene>
    <name evidence="3" type="ORF">SOIL9_25300</name>
</gene>
<dbReference type="EMBL" id="LR593886">
    <property type="protein sequence ID" value="VTR95184.1"/>
    <property type="molecule type" value="Genomic_DNA"/>
</dbReference>
<dbReference type="Proteomes" id="UP000464178">
    <property type="component" value="Chromosome"/>
</dbReference>
<evidence type="ECO:0000313" key="4">
    <source>
        <dbReference type="Proteomes" id="UP000464178"/>
    </source>
</evidence>
<dbReference type="InterPro" id="IPR025557">
    <property type="entry name" value="DUF4282"/>
</dbReference>
<organism evidence="3 4">
    <name type="scientific">Gemmata massiliana</name>
    <dbReference type="NCBI Taxonomy" id="1210884"/>
    <lineage>
        <taxon>Bacteria</taxon>
        <taxon>Pseudomonadati</taxon>
        <taxon>Planctomycetota</taxon>
        <taxon>Planctomycetia</taxon>
        <taxon>Gemmatales</taxon>
        <taxon>Gemmataceae</taxon>
        <taxon>Gemmata</taxon>
    </lineage>
</organism>
<reference evidence="3 4" key="1">
    <citation type="submission" date="2019-05" db="EMBL/GenBank/DDBJ databases">
        <authorList>
            <consortium name="Science for Life Laboratories"/>
        </authorList>
    </citation>
    <scope>NUCLEOTIDE SEQUENCE [LARGE SCALE GENOMIC DNA]</scope>
    <source>
        <strain evidence="3">Soil9</strain>
    </source>
</reference>
<feature type="region of interest" description="Disordered" evidence="1">
    <location>
        <begin position="69"/>
        <end position="121"/>
    </location>
</feature>
<keyword evidence="4" id="KW-1185">Reference proteome</keyword>
<feature type="transmembrane region" description="Helical" evidence="2">
    <location>
        <begin position="175"/>
        <end position="198"/>
    </location>
</feature>
<evidence type="ECO:0000256" key="2">
    <source>
        <dbReference type="SAM" id="Phobius"/>
    </source>
</evidence>
<proteinExistence type="predicted"/>
<keyword evidence="2" id="KW-0812">Transmembrane</keyword>
<feature type="transmembrane region" description="Helical" evidence="2">
    <location>
        <begin position="147"/>
        <end position="169"/>
    </location>
</feature>
<dbReference type="AlphaFoldDB" id="A0A6P2D524"/>
<name>A0A6P2D524_9BACT</name>
<keyword evidence="2" id="KW-0472">Membrane</keyword>